<accession>A0A6C0I0M5</accession>
<dbReference type="Gene3D" id="1.20.120.1750">
    <property type="match status" value="1"/>
</dbReference>
<keyword evidence="1" id="KW-0808">Transferase</keyword>
<dbReference type="PROSITE" id="PS51873">
    <property type="entry name" value="TRIAD"/>
    <property type="match status" value="1"/>
</dbReference>
<feature type="domain" description="RING-type" evidence="7">
    <location>
        <begin position="12"/>
        <end position="269"/>
    </location>
</feature>
<evidence type="ECO:0000256" key="3">
    <source>
        <dbReference type="ARBA" id="ARBA00022737"/>
    </source>
</evidence>
<evidence type="ECO:0000256" key="4">
    <source>
        <dbReference type="ARBA" id="ARBA00022771"/>
    </source>
</evidence>
<evidence type="ECO:0000256" key="5">
    <source>
        <dbReference type="ARBA" id="ARBA00022786"/>
    </source>
</evidence>
<dbReference type="AlphaFoldDB" id="A0A6C0I0M5"/>
<dbReference type="GO" id="GO:0016567">
    <property type="term" value="P:protein ubiquitination"/>
    <property type="evidence" value="ECO:0007669"/>
    <property type="project" value="InterPro"/>
</dbReference>
<evidence type="ECO:0000259" key="7">
    <source>
        <dbReference type="PROSITE" id="PS51873"/>
    </source>
</evidence>
<dbReference type="GO" id="GO:0008270">
    <property type="term" value="F:zinc ion binding"/>
    <property type="evidence" value="ECO:0007669"/>
    <property type="project" value="UniProtKB-KW"/>
</dbReference>
<evidence type="ECO:0000256" key="6">
    <source>
        <dbReference type="ARBA" id="ARBA00022833"/>
    </source>
</evidence>
<protein>
    <recommendedName>
        <fullName evidence="7">RING-type domain-containing protein</fullName>
    </recommendedName>
</protein>
<name>A0A6C0I0M5_9ZZZZ</name>
<keyword evidence="3" id="KW-0677">Repeat</keyword>
<dbReference type="SUPFAM" id="SSF57850">
    <property type="entry name" value="RING/U-box"/>
    <property type="match status" value="1"/>
</dbReference>
<dbReference type="EMBL" id="MN740059">
    <property type="protein sequence ID" value="QHT86160.1"/>
    <property type="molecule type" value="Genomic_DNA"/>
</dbReference>
<reference evidence="8" key="1">
    <citation type="journal article" date="2020" name="Nature">
        <title>Giant virus diversity and host interactions through global metagenomics.</title>
        <authorList>
            <person name="Schulz F."/>
            <person name="Roux S."/>
            <person name="Paez-Espino D."/>
            <person name="Jungbluth S."/>
            <person name="Walsh D.A."/>
            <person name="Denef V.J."/>
            <person name="McMahon K.D."/>
            <person name="Konstantinidis K.T."/>
            <person name="Eloe-Fadrosh E.A."/>
            <person name="Kyrpides N.C."/>
            <person name="Woyke T."/>
        </authorList>
    </citation>
    <scope>NUCLEOTIDE SEQUENCE</scope>
    <source>
        <strain evidence="8">GVMAG-M-3300023184-184</strain>
    </source>
</reference>
<sequence>MTTIEKKSDKVQVPLCCICDEKFNKTTRANIKCMYCPFEACQTCCRTYILNESIIKCMSPECGREWTRKFIRDVFPLTFITGPIKEHREHLLFQKEQALLPATQPIIEARNECKRLDKIIGEKERIIREIRREIQTIYAEKYRIIESPNKKERAVFVRACPSEECRGFLSSAWKCGVCEKWTCPDCHVVKGYTRDEEHTCDPNNVATARLLENDTKPCPKCGEGIFKIDGCDQMWCTNCKTAFSWKKGTIETRIHNPHYYEWMRRNNNGEVPREQGDIQCPQDGNRLNHHLYDTISVIMNRRHRSTSKFRDILKKVDTYIRNTIHLSVIERPPRPADYDRRNQELRVQYLANEISEPAFKLQLQRDDKRHHKLQELSELFDIVVHTVTDIIHRFQLHVEECPEGEIDTVIFNEIDRIVDYTNECLADISKTYGSTKIVLDYNIRLHTGVSALKKLEEMQSMKSEN</sequence>
<keyword evidence="5" id="KW-0833">Ubl conjugation pathway</keyword>
<evidence type="ECO:0000313" key="8">
    <source>
        <dbReference type="EMBL" id="QHT86160.1"/>
    </source>
</evidence>
<evidence type="ECO:0000256" key="2">
    <source>
        <dbReference type="ARBA" id="ARBA00022723"/>
    </source>
</evidence>
<dbReference type="PANTHER" id="PTHR11685">
    <property type="entry name" value="RBR FAMILY RING FINGER AND IBR DOMAIN-CONTAINING"/>
    <property type="match status" value="1"/>
</dbReference>
<evidence type="ECO:0000256" key="1">
    <source>
        <dbReference type="ARBA" id="ARBA00022679"/>
    </source>
</evidence>
<proteinExistence type="predicted"/>
<dbReference type="InterPro" id="IPR044066">
    <property type="entry name" value="TRIAD_supradom"/>
</dbReference>
<keyword evidence="4" id="KW-0863">Zinc-finger</keyword>
<organism evidence="8">
    <name type="scientific">viral metagenome</name>
    <dbReference type="NCBI Taxonomy" id="1070528"/>
    <lineage>
        <taxon>unclassified sequences</taxon>
        <taxon>metagenomes</taxon>
        <taxon>organismal metagenomes</taxon>
    </lineage>
</organism>
<keyword evidence="6" id="KW-0862">Zinc</keyword>
<keyword evidence="2" id="KW-0479">Metal-binding</keyword>
<dbReference type="InterPro" id="IPR031127">
    <property type="entry name" value="E3_UB_ligase_RBR"/>
</dbReference>
<dbReference type="GO" id="GO:0004842">
    <property type="term" value="F:ubiquitin-protein transferase activity"/>
    <property type="evidence" value="ECO:0007669"/>
    <property type="project" value="InterPro"/>
</dbReference>